<dbReference type="Pfam" id="PF07228">
    <property type="entry name" value="SpoIIE"/>
    <property type="match status" value="1"/>
</dbReference>
<feature type="domain" description="PPM-type phosphatase" evidence="2">
    <location>
        <begin position="42"/>
        <end position="260"/>
    </location>
</feature>
<keyword evidence="1" id="KW-0378">Hydrolase</keyword>
<dbReference type="RefSeq" id="WP_200759197.1">
    <property type="nucleotide sequence ID" value="NZ_AP023366.1"/>
</dbReference>
<dbReference type="KEGG" id="eff:skT53_00070"/>
<dbReference type="GO" id="GO:0016791">
    <property type="term" value="F:phosphatase activity"/>
    <property type="evidence" value="ECO:0007669"/>
    <property type="project" value="TreeGrafter"/>
</dbReference>
<name>A0A7I8D6M7_9BACL</name>
<evidence type="ECO:0000313" key="3">
    <source>
        <dbReference type="EMBL" id="BCJ85022.1"/>
    </source>
</evidence>
<organism evidence="3 4">
    <name type="scientific">Effusibacillus dendaii</name>
    <dbReference type="NCBI Taxonomy" id="2743772"/>
    <lineage>
        <taxon>Bacteria</taxon>
        <taxon>Bacillati</taxon>
        <taxon>Bacillota</taxon>
        <taxon>Bacilli</taxon>
        <taxon>Bacillales</taxon>
        <taxon>Alicyclobacillaceae</taxon>
        <taxon>Effusibacillus</taxon>
    </lineage>
</organism>
<dbReference type="InterPro" id="IPR036457">
    <property type="entry name" value="PPM-type-like_dom_sf"/>
</dbReference>
<evidence type="ECO:0000259" key="2">
    <source>
        <dbReference type="SMART" id="SM00331"/>
    </source>
</evidence>
<sequence>MRTNELNYQFEKYISNVQNAAEEVLAAQTIQQMLLYDNVPECSALSCIGISIPAYRLSGDYYDFIYDELNGKYWVFIGDVMGKGIPASLMMVMLRTAVRCLVRISDKPSELLSKLNNILYKDLSRLRAFSTLFCGMFDIKSGELIYSSAGHPSPVLMRQDRRAAERLGGKGTVIGILKDRKYNDFSCQLTGGDLIIFCTDGILEAMDSEKKQYGYERLLKVIAKNKFQDPGSLIQIITNDVKRYSDDFRRDDVTLVAVRFERKEAVSC</sequence>
<protein>
    <recommendedName>
        <fullName evidence="2">PPM-type phosphatase domain-containing protein</fullName>
    </recommendedName>
</protein>
<evidence type="ECO:0000313" key="4">
    <source>
        <dbReference type="Proteomes" id="UP000593802"/>
    </source>
</evidence>
<dbReference type="InterPro" id="IPR052016">
    <property type="entry name" value="Bact_Sigma-Reg"/>
</dbReference>
<keyword evidence="4" id="KW-1185">Reference proteome</keyword>
<dbReference type="PANTHER" id="PTHR43156">
    <property type="entry name" value="STAGE II SPORULATION PROTEIN E-RELATED"/>
    <property type="match status" value="1"/>
</dbReference>
<evidence type="ECO:0000256" key="1">
    <source>
        <dbReference type="ARBA" id="ARBA00022801"/>
    </source>
</evidence>
<dbReference type="SMART" id="SM00331">
    <property type="entry name" value="PP2C_SIG"/>
    <property type="match status" value="1"/>
</dbReference>
<dbReference type="AlphaFoldDB" id="A0A7I8D6M7"/>
<dbReference type="Proteomes" id="UP000593802">
    <property type="component" value="Chromosome"/>
</dbReference>
<dbReference type="EMBL" id="AP023366">
    <property type="protein sequence ID" value="BCJ85022.1"/>
    <property type="molecule type" value="Genomic_DNA"/>
</dbReference>
<dbReference type="PANTHER" id="PTHR43156:SF2">
    <property type="entry name" value="STAGE II SPORULATION PROTEIN E"/>
    <property type="match status" value="1"/>
</dbReference>
<dbReference type="InterPro" id="IPR001932">
    <property type="entry name" value="PPM-type_phosphatase-like_dom"/>
</dbReference>
<dbReference type="Gene3D" id="3.60.40.10">
    <property type="entry name" value="PPM-type phosphatase domain"/>
    <property type="match status" value="1"/>
</dbReference>
<gene>
    <name evidence="3" type="ORF">skT53_00070</name>
</gene>
<reference evidence="3 4" key="1">
    <citation type="submission" date="2020-08" db="EMBL/GenBank/DDBJ databases">
        <title>Complete Genome Sequence of Effusibacillus dendaii Strain skT53, Isolated from Farmland soil.</title>
        <authorList>
            <person name="Konishi T."/>
            <person name="Kawasaki H."/>
        </authorList>
    </citation>
    <scope>NUCLEOTIDE SEQUENCE [LARGE SCALE GENOMIC DNA]</scope>
    <source>
        <strain evidence="4">skT53</strain>
    </source>
</reference>
<proteinExistence type="predicted"/>
<accession>A0A7I8D6M7</accession>
<dbReference type="SUPFAM" id="SSF81606">
    <property type="entry name" value="PP2C-like"/>
    <property type="match status" value="1"/>
</dbReference>